<dbReference type="AlphaFoldDB" id="A0A9D4X489"/>
<proteinExistence type="predicted"/>
<evidence type="ECO:0000313" key="1">
    <source>
        <dbReference type="EMBL" id="KAI5411901.1"/>
    </source>
</evidence>
<protein>
    <submittedName>
        <fullName evidence="1">Uncharacterized protein</fullName>
    </submittedName>
</protein>
<reference evidence="1 2" key="1">
    <citation type="journal article" date="2022" name="Nat. Genet.">
        <title>Improved pea reference genome and pan-genome highlight genomic features and evolutionary characteristics.</title>
        <authorList>
            <person name="Yang T."/>
            <person name="Liu R."/>
            <person name="Luo Y."/>
            <person name="Hu S."/>
            <person name="Wang D."/>
            <person name="Wang C."/>
            <person name="Pandey M.K."/>
            <person name="Ge S."/>
            <person name="Xu Q."/>
            <person name="Li N."/>
            <person name="Li G."/>
            <person name="Huang Y."/>
            <person name="Saxena R.K."/>
            <person name="Ji Y."/>
            <person name="Li M."/>
            <person name="Yan X."/>
            <person name="He Y."/>
            <person name="Liu Y."/>
            <person name="Wang X."/>
            <person name="Xiang C."/>
            <person name="Varshney R.K."/>
            <person name="Ding H."/>
            <person name="Gao S."/>
            <person name="Zong X."/>
        </authorList>
    </citation>
    <scope>NUCLEOTIDE SEQUENCE [LARGE SCALE GENOMIC DNA]</scope>
    <source>
        <strain evidence="1 2">cv. Zhongwan 6</strain>
    </source>
</reference>
<dbReference type="EMBL" id="JAMSHJ010000005">
    <property type="protein sequence ID" value="KAI5411901.1"/>
    <property type="molecule type" value="Genomic_DNA"/>
</dbReference>
<name>A0A9D4X489_PEA</name>
<gene>
    <name evidence="1" type="ORF">KIW84_056824</name>
</gene>
<accession>A0A9D4X489</accession>
<dbReference type="Proteomes" id="UP001058974">
    <property type="component" value="Chromosome 5"/>
</dbReference>
<keyword evidence="2" id="KW-1185">Reference proteome</keyword>
<sequence length="154" mass="17674">MELSDIPTLGNFFIWSNSAGTVRSRLDRFLFLESVVAGWKVVRREETIIQLSVPKVGDGSIEDVKCVKDKVKRKVEHDRHKPVMDVSLFRKLSLEESLKLGDLFSLEEIRSVVWDIAGSKSPESDGLNFKFIQKFWSLLEADLVKIMNEFHMGM</sequence>
<dbReference type="Gramene" id="Psat05G0682400-T1">
    <property type="protein sequence ID" value="KAI5411901.1"/>
    <property type="gene ID" value="KIW84_056824"/>
</dbReference>
<organism evidence="1 2">
    <name type="scientific">Pisum sativum</name>
    <name type="common">Garden pea</name>
    <name type="synonym">Lathyrus oleraceus</name>
    <dbReference type="NCBI Taxonomy" id="3888"/>
    <lineage>
        <taxon>Eukaryota</taxon>
        <taxon>Viridiplantae</taxon>
        <taxon>Streptophyta</taxon>
        <taxon>Embryophyta</taxon>
        <taxon>Tracheophyta</taxon>
        <taxon>Spermatophyta</taxon>
        <taxon>Magnoliopsida</taxon>
        <taxon>eudicotyledons</taxon>
        <taxon>Gunneridae</taxon>
        <taxon>Pentapetalae</taxon>
        <taxon>rosids</taxon>
        <taxon>fabids</taxon>
        <taxon>Fabales</taxon>
        <taxon>Fabaceae</taxon>
        <taxon>Papilionoideae</taxon>
        <taxon>50 kb inversion clade</taxon>
        <taxon>NPAAA clade</taxon>
        <taxon>Hologalegina</taxon>
        <taxon>IRL clade</taxon>
        <taxon>Fabeae</taxon>
        <taxon>Lathyrus</taxon>
    </lineage>
</organism>
<evidence type="ECO:0000313" key="2">
    <source>
        <dbReference type="Proteomes" id="UP001058974"/>
    </source>
</evidence>
<comment type="caution">
    <text evidence="1">The sequence shown here is derived from an EMBL/GenBank/DDBJ whole genome shotgun (WGS) entry which is preliminary data.</text>
</comment>